<dbReference type="GO" id="GO:0006303">
    <property type="term" value="P:double-strand break repair via nonhomologous end joining"/>
    <property type="evidence" value="ECO:0007669"/>
    <property type="project" value="TreeGrafter"/>
</dbReference>
<evidence type="ECO:0000256" key="4">
    <source>
        <dbReference type="ARBA" id="ARBA00023204"/>
    </source>
</evidence>
<dbReference type="Proteomes" id="UP000631114">
    <property type="component" value="Unassembled WGS sequence"/>
</dbReference>
<dbReference type="GO" id="GO:0036297">
    <property type="term" value="P:interstrand cross-link repair"/>
    <property type="evidence" value="ECO:0007669"/>
    <property type="project" value="TreeGrafter"/>
</dbReference>
<dbReference type="GO" id="GO:0005634">
    <property type="term" value="C:nucleus"/>
    <property type="evidence" value="ECO:0007669"/>
    <property type="project" value="UniProtKB-SubCell"/>
</dbReference>
<dbReference type="GO" id="GO:0003684">
    <property type="term" value="F:damaged DNA binding"/>
    <property type="evidence" value="ECO:0007669"/>
    <property type="project" value="TreeGrafter"/>
</dbReference>
<reference evidence="7 8" key="1">
    <citation type="submission" date="2020-10" db="EMBL/GenBank/DDBJ databases">
        <title>The Coptis chinensis genome and diversification of protoberbering-type alkaloids.</title>
        <authorList>
            <person name="Wang B."/>
            <person name="Shu S."/>
            <person name="Song C."/>
            <person name="Liu Y."/>
        </authorList>
    </citation>
    <scope>NUCLEOTIDE SEQUENCE [LARGE SCALE GENOMIC DNA]</scope>
    <source>
        <strain evidence="7">HL-2020</strain>
        <tissue evidence="7">Leaf</tissue>
    </source>
</reference>
<dbReference type="InterPro" id="IPR036866">
    <property type="entry name" value="RibonucZ/Hydroxyglut_hydro"/>
</dbReference>
<keyword evidence="5" id="KW-0539">Nucleus</keyword>
<feature type="domain" description="DNA repair metallo-beta-lactamase" evidence="6">
    <location>
        <begin position="227"/>
        <end position="332"/>
    </location>
</feature>
<gene>
    <name evidence="7" type="ORF">IFM89_001655</name>
</gene>
<keyword evidence="3" id="KW-0227">DNA damage</keyword>
<protein>
    <recommendedName>
        <fullName evidence="6">DNA repair metallo-beta-lactamase domain-containing protein</fullName>
    </recommendedName>
</protein>
<organism evidence="7 8">
    <name type="scientific">Coptis chinensis</name>
    <dbReference type="NCBI Taxonomy" id="261450"/>
    <lineage>
        <taxon>Eukaryota</taxon>
        <taxon>Viridiplantae</taxon>
        <taxon>Streptophyta</taxon>
        <taxon>Embryophyta</taxon>
        <taxon>Tracheophyta</taxon>
        <taxon>Spermatophyta</taxon>
        <taxon>Magnoliopsida</taxon>
        <taxon>Ranunculales</taxon>
        <taxon>Ranunculaceae</taxon>
        <taxon>Coptidoideae</taxon>
        <taxon>Coptis</taxon>
    </lineage>
</organism>
<dbReference type="Gene3D" id="3.60.15.10">
    <property type="entry name" value="Ribonuclease Z/Hydroxyacylglutathione hydrolase-like"/>
    <property type="match status" value="1"/>
</dbReference>
<sequence>MPIEMPKGLPFSVDTWSPSSDGKRHHFLTHAHKDHSSGITAHASYPIYSTHVTKSLVLQQYPQLDASLFVEIEIGGKVVIEDPDGTFSVSAFDANHCPGAIMFLFEGNFGNILHTGDCRLTTECLQNLPEKYVGKKGREPKCRLDYLFLDCTFGNTFIKIPSKYSAIRQVINCIWKHPNALVVYLTCDLLAQDELLVEVSRTFGSKVYVDRINNAECFQALTITAPEVLTENESSRFQIFEGFYKFYERARAKLEAARFNFQPEPLFIRPSAQWYVFEEDPETGSRRKEMPTGAKKDSFGIWHICYSSHSSREELEWALQVLQPKKVVSTTPGCWAMELNYVKKHCLNSQVSSDDPLWKLMDISFEAGSSSPPASILPEVTVPCVVSPLKMNGSQPVIGEANQLISTNLSTRTRTELHLNLSPPSTRPPITLFGRARLACGDSSVLQGQLLPPIKIDSACQYPKTSKKRNSDLQICSSPGNPNCCEENSPHRYPNRSEEQDPVLQIGAPHPQNIEEEESVLKEGGETEARCKISVEKKLQTVKNTSPSSVGSSKSFNESLRKLYRSMNVSVPRPLPSLVELLESTKRAKRRVRF</sequence>
<dbReference type="Gene3D" id="3.40.50.12650">
    <property type="match status" value="1"/>
</dbReference>
<proteinExistence type="inferred from homology"/>
<evidence type="ECO:0000313" key="8">
    <source>
        <dbReference type="Proteomes" id="UP000631114"/>
    </source>
</evidence>
<evidence type="ECO:0000313" key="7">
    <source>
        <dbReference type="EMBL" id="KAF9599709.1"/>
    </source>
</evidence>
<dbReference type="AlphaFoldDB" id="A0A835LQC8"/>
<dbReference type="PANTHER" id="PTHR23240:SF31">
    <property type="entry name" value="DNA REPAIR METALLO-BETA-LACTAMASE FAMILY PROTEIN"/>
    <property type="match status" value="1"/>
</dbReference>
<evidence type="ECO:0000256" key="5">
    <source>
        <dbReference type="ARBA" id="ARBA00023242"/>
    </source>
</evidence>
<keyword evidence="4" id="KW-0234">DNA repair</keyword>
<dbReference type="InterPro" id="IPR011084">
    <property type="entry name" value="DRMBL"/>
</dbReference>
<evidence type="ECO:0000256" key="3">
    <source>
        <dbReference type="ARBA" id="ARBA00022763"/>
    </source>
</evidence>
<dbReference type="OrthoDB" id="262529at2759"/>
<dbReference type="PANTHER" id="PTHR23240">
    <property type="entry name" value="DNA CROSS-LINK REPAIR PROTEIN PSO2/SNM1-RELATED"/>
    <property type="match status" value="1"/>
</dbReference>
<dbReference type="Pfam" id="PF07522">
    <property type="entry name" value="DRMBL"/>
    <property type="match status" value="1"/>
</dbReference>
<dbReference type="SUPFAM" id="SSF56281">
    <property type="entry name" value="Metallo-hydrolase/oxidoreductase"/>
    <property type="match status" value="1"/>
</dbReference>
<name>A0A835LQC8_9MAGN</name>
<dbReference type="GO" id="GO:0035312">
    <property type="term" value="F:5'-3' DNA exonuclease activity"/>
    <property type="evidence" value="ECO:0007669"/>
    <property type="project" value="TreeGrafter"/>
</dbReference>
<accession>A0A835LQC8</accession>
<dbReference type="EMBL" id="JADFTS010000006">
    <property type="protein sequence ID" value="KAF9599709.1"/>
    <property type="molecule type" value="Genomic_DNA"/>
</dbReference>
<evidence type="ECO:0000259" key="6">
    <source>
        <dbReference type="Pfam" id="PF07522"/>
    </source>
</evidence>
<keyword evidence="8" id="KW-1185">Reference proteome</keyword>
<comment type="subcellular location">
    <subcellularLocation>
        <location evidence="1">Nucleus</location>
    </subcellularLocation>
</comment>
<dbReference type="FunFam" id="3.60.15.10:FF:000039">
    <property type="entry name" value="DNA repair metallo-beta-lactamase family protein"/>
    <property type="match status" value="1"/>
</dbReference>
<dbReference type="FunFam" id="3.40.50.12650:FF:000005">
    <property type="entry name" value="DNA repair metallo-beta-lactamase family protein"/>
    <property type="match status" value="1"/>
</dbReference>
<evidence type="ECO:0000256" key="2">
    <source>
        <dbReference type="ARBA" id="ARBA00010304"/>
    </source>
</evidence>
<evidence type="ECO:0000256" key="1">
    <source>
        <dbReference type="ARBA" id="ARBA00004123"/>
    </source>
</evidence>
<comment type="similarity">
    <text evidence="2">Belongs to the DNA repair metallo-beta-lactamase (DRMBL) family.</text>
</comment>
<comment type="caution">
    <text evidence="7">The sequence shown here is derived from an EMBL/GenBank/DDBJ whole genome shotgun (WGS) entry which is preliminary data.</text>
</comment>